<sequence length="137" mass="15162">MAFTTHGHHIPGTLTSPAPTGDLYDCAGPHGCALCSEETANVLEMEARIFRVKSKHGMKGRVKHNLDKPRNPHMWPGEVATHISSLSCMCGVEIIEQTVIHADYTDDKSLKELESYQAHVLETLHRIHLDAAVRKVS</sequence>
<reference evidence="1 2" key="1">
    <citation type="submission" date="2019-01" db="EMBL/GenBank/DDBJ databases">
        <authorList>
            <person name="Mendiola A."/>
            <person name="Dhungana S."/>
            <person name="Koga A.P."/>
            <person name="Garlena R.A."/>
            <person name="Russell D.A."/>
            <person name="Pope W.H."/>
            <person name="Jacobs-Sera D."/>
            <person name="Hatfull G.F."/>
        </authorList>
    </citation>
    <scope>NUCLEOTIDE SEQUENCE [LARGE SCALE GENOMIC DNA]</scope>
</reference>
<name>A0A410TBL4_9CAUD</name>
<evidence type="ECO:0000313" key="1">
    <source>
        <dbReference type="EMBL" id="QAU06314.1"/>
    </source>
</evidence>
<dbReference type="KEGG" id="vg:55613868"/>
<evidence type="ECO:0000313" key="2">
    <source>
        <dbReference type="Proteomes" id="UP000290536"/>
    </source>
</evidence>
<organism evidence="1 2">
    <name type="scientific">Gordonia phage Rickmore</name>
    <dbReference type="NCBI Taxonomy" id="2507854"/>
    <lineage>
        <taxon>Viruses</taxon>
        <taxon>Duplodnaviria</taxon>
        <taxon>Heunggongvirae</taxon>
        <taxon>Uroviricota</taxon>
        <taxon>Caudoviricetes</taxon>
        <taxon>Deejayvirinae</taxon>
        <taxon>Kenoshavirus</taxon>
        <taxon>Kenoshavirus rickmore</taxon>
    </lineage>
</organism>
<keyword evidence="2" id="KW-1185">Reference proteome</keyword>
<proteinExistence type="predicted"/>
<dbReference type="GeneID" id="55613868"/>
<accession>A0A410TBL4</accession>
<gene>
    <name evidence="1" type="primary">80</name>
    <name evidence="1" type="ORF">SEA_RICKMORE_80</name>
</gene>
<protein>
    <submittedName>
        <fullName evidence="1">Uncharacterized protein</fullName>
    </submittedName>
</protein>
<dbReference type="EMBL" id="MK376953">
    <property type="protein sequence ID" value="QAU06314.1"/>
    <property type="molecule type" value="Genomic_DNA"/>
</dbReference>
<dbReference type="RefSeq" id="YP_009843577.1">
    <property type="nucleotide sequence ID" value="NC_048749.1"/>
</dbReference>
<dbReference type="Proteomes" id="UP000290536">
    <property type="component" value="Segment"/>
</dbReference>